<evidence type="ECO:0000313" key="11">
    <source>
        <dbReference type="Proteomes" id="UP000762676"/>
    </source>
</evidence>
<dbReference type="CDD" id="cd17044">
    <property type="entry name" value="Ubl_TBCE"/>
    <property type="match status" value="1"/>
</dbReference>
<evidence type="ECO:0000259" key="9">
    <source>
        <dbReference type="PROSITE" id="PS50245"/>
    </source>
</evidence>
<evidence type="ECO:0000256" key="1">
    <source>
        <dbReference type="ARBA" id="ARBA00004496"/>
    </source>
</evidence>
<evidence type="ECO:0000256" key="7">
    <source>
        <dbReference type="ARBA" id="ARBA00023186"/>
    </source>
</evidence>
<dbReference type="InterPro" id="IPR032675">
    <property type="entry name" value="LRR_dom_sf"/>
</dbReference>
<name>A0AAV4IG46_9GAST</name>
<dbReference type="GO" id="GO:0005737">
    <property type="term" value="C:cytoplasm"/>
    <property type="evidence" value="ECO:0007669"/>
    <property type="project" value="UniProtKB-SubCell"/>
</dbReference>
<evidence type="ECO:0000256" key="5">
    <source>
        <dbReference type="ARBA" id="ARBA00022614"/>
    </source>
</evidence>
<keyword evidence="11" id="KW-1185">Reference proteome</keyword>
<reference evidence="10 11" key="1">
    <citation type="journal article" date="2021" name="Elife">
        <title>Chloroplast acquisition without the gene transfer in kleptoplastic sea slugs, Plakobranchus ocellatus.</title>
        <authorList>
            <person name="Maeda T."/>
            <person name="Takahashi S."/>
            <person name="Yoshida T."/>
            <person name="Shimamura S."/>
            <person name="Takaki Y."/>
            <person name="Nagai Y."/>
            <person name="Toyoda A."/>
            <person name="Suzuki Y."/>
            <person name="Arimoto A."/>
            <person name="Ishii H."/>
            <person name="Satoh N."/>
            <person name="Nishiyama T."/>
            <person name="Hasebe M."/>
            <person name="Maruyama T."/>
            <person name="Minagawa J."/>
            <person name="Obokata J."/>
            <person name="Shigenobu S."/>
        </authorList>
    </citation>
    <scope>NUCLEOTIDE SEQUENCE [LARGE SCALE GENOMIC DNA]</scope>
</reference>
<keyword evidence="4" id="KW-0963">Cytoplasm</keyword>
<dbReference type="Pfam" id="PF01302">
    <property type="entry name" value="CAP_GLY"/>
    <property type="match status" value="1"/>
</dbReference>
<gene>
    <name evidence="10" type="ORF">ElyMa_004769100</name>
</gene>
<dbReference type="FunFam" id="2.30.30.190:FF:000008">
    <property type="entry name" value="Tubulin-specific chaperone E"/>
    <property type="match status" value="1"/>
</dbReference>
<dbReference type="InterPro" id="IPR000938">
    <property type="entry name" value="CAP-Gly_domain"/>
</dbReference>
<feature type="domain" description="CAP-Gly" evidence="9">
    <location>
        <begin position="42"/>
        <end position="86"/>
    </location>
</feature>
<dbReference type="Gene3D" id="3.10.20.90">
    <property type="entry name" value="Phosphatidylinositol 3-kinase Catalytic Subunit, Chain A, domain 1"/>
    <property type="match status" value="1"/>
</dbReference>
<dbReference type="SUPFAM" id="SSF54236">
    <property type="entry name" value="Ubiquitin-like"/>
    <property type="match status" value="1"/>
</dbReference>
<evidence type="ECO:0000256" key="6">
    <source>
        <dbReference type="ARBA" id="ARBA00022737"/>
    </source>
</evidence>
<dbReference type="PANTHER" id="PTHR18849:SF0">
    <property type="entry name" value="CILIA- AND FLAGELLA-ASSOCIATED PROTEIN 410-RELATED"/>
    <property type="match status" value="1"/>
</dbReference>
<evidence type="ECO:0000256" key="4">
    <source>
        <dbReference type="ARBA" id="ARBA00022490"/>
    </source>
</evidence>
<dbReference type="Gene3D" id="2.30.30.190">
    <property type="entry name" value="CAP Gly-rich-like domain"/>
    <property type="match status" value="1"/>
</dbReference>
<sequence length="546" mass="61558">MGMAKIFGSSYTEELLRLDGTQFQVGDRIYCDQHRATIRFIGKVPPTNGVWLGVEWDNPARGKHNGSHEGKQYFHTSHPKSGSFIRPNKAQGGINAIQAVKLRYGLKNDQNGGVDAKELFVLDHNNQQTQVEMVGARKVNLLQSQFSRLKSITMFDLQVHSGGLDGEFGAMCPIVTHLDVARNLLPSWELVANMAKQLRCLKDLNVSDNRLTLPKDPTSLSSCFGKLTNATMNKMNMTWKEILTVCSMFPMLEELHVGFNNLVELADSAHVFNCLKRLDVMTNSIQDWAEVLKLGSLPMLETLIISENKVQTIFFPDCSAREKSQSFGSLKSLIIKKNSISDWSSINELNKLKQLEELQLSGNPIVNSFKYETVRQLLIAKIGSLKLIDRTPITFEERKGAEIDYLKRYGKDWKNVGGSSDPAKNKPSQLFVEQHPRFQIMCDKWGAPEDSEFEEKSSALKESLLAVKIVSSEHPGKGELQKKLPATMTIEKLKTLIQRMFKMNTEPILTYSSSKKSNGPRIPLDHDMRQLGYFSIESSDTIHVCW</sequence>
<evidence type="ECO:0000256" key="8">
    <source>
        <dbReference type="ARBA" id="ARBA00030180"/>
    </source>
</evidence>
<dbReference type="PANTHER" id="PTHR18849">
    <property type="entry name" value="LEUCINE RICH REPEAT PROTEIN"/>
    <property type="match status" value="1"/>
</dbReference>
<evidence type="ECO:0000256" key="3">
    <source>
        <dbReference type="ARBA" id="ARBA00015004"/>
    </source>
</evidence>
<proteinExistence type="inferred from homology"/>
<dbReference type="InterPro" id="IPR036859">
    <property type="entry name" value="CAP-Gly_dom_sf"/>
</dbReference>
<dbReference type="PROSITE" id="PS00845">
    <property type="entry name" value="CAP_GLY_1"/>
    <property type="match status" value="1"/>
</dbReference>
<dbReference type="GO" id="GO:0007010">
    <property type="term" value="P:cytoskeleton organization"/>
    <property type="evidence" value="ECO:0007669"/>
    <property type="project" value="TreeGrafter"/>
</dbReference>
<dbReference type="PROSITE" id="PS50245">
    <property type="entry name" value="CAP_GLY_2"/>
    <property type="match status" value="1"/>
</dbReference>
<comment type="subcellular location">
    <subcellularLocation>
        <location evidence="1">Cytoplasm</location>
    </subcellularLocation>
</comment>
<comment type="caution">
    <text evidence="10">The sequence shown here is derived from an EMBL/GenBank/DDBJ whole genome shotgun (WGS) entry which is preliminary data.</text>
</comment>
<dbReference type="InterPro" id="IPR044079">
    <property type="entry name" value="Ubl_TBCE"/>
</dbReference>
<comment type="similarity">
    <text evidence="2">Belongs to the TBCE family.</text>
</comment>
<dbReference type="InterPro" id="IPR029071">
    <property type="entry name" value="Ubiquitin-like_domsf"/>
</dbReference>
<keyword evidence="7" id="KW-0143">Chaperone</keyword>
<evidence type="ECO:0000313" key="10">
    <source>
        <dbReference type="EMBL" id="GFS08897.1"/>
    </source>
</evidence>
<accession>A0AAV4IG46</accession>
<keyword evidence="5" id="KW-0433">Leucine-rich repeat</keyword>
<dbReference type="EMBL" id="BMAT01009565">
    <property type="protein sequence ID" value="GFS08897.1"/>
    <property type="molecule type" value="Genomic_DNA"/>
</dbReference>
<dbReference type="AlphaFoldDB" id="A0AAV4IG46"/>
<keyword evidence="6" id="KW-0677">Repeat</keyword>
<organism evidence="10 11">
    <name type="scientific">Elysia marginata</name>
    <dbReference type="NCBI Taxonomy" id="1093978"/>
    <lineage>
        <taxon>Eukaryota</taxon>
        <taxon>Metazoa</taxon>
        <taxon>Spiralia</taxon>
        <taxon>Lophotrochozoa</taxon>
        <taxon>Mollusca</taxon>
        <taxon>Gastropoda</taxon>
        <taxon>Heterobranchia</taxon>
        <taxon>Euthyneura</taxon>
        <taxon>Panpulmonata</taxon>
        <taxon>Sacoglossa</taxon>
        <taxon>Placobranchoidea</taxon>
        <taxon>Plakobranchidae</taxon>
        <taxon>Elysia</taxon>
    </lineage>
</organism>
<dbReference type="SMART" id="SM01052">
    <property type="entry name" value="CAP_GLY"/>
    <property type="match status" value="1"/>
</dbReference>
<dbReference type="Proteomes" id="UP000762676">
    <property type="component" value="Unassembled WGS sequence"/>
</dbReference>
<dbReference type="Gene3D" id="3.80.10.10">
    <property type="entry name" value="Ribonuclease Inhibitor"/>
    <property type="match status" value="3"/>
</dbReference>
<protein>
    <recommendedName>
        <fullName evidence="3">Tubulin-specific chaperone E</fullName>
    </recommendedName>
    <alternativeName>
        <fullName evidence="8">Tubulin-folding cofactor E</fullName>
    </alternativeName>
</protein>
<evidence type="ECO:0000256" key="2">
    <source>
        <dbReference type="ARBA" id="ARBA00006286"/>
    </source>
</evidence>
<dbReference type="SUPFAM" id="SSF74924">
    <property type="entry name" value="Cap-Gly domain"/>
    <property type="match status" value="1"/>
</dbReference>
<dbReference type="SUPFAM" id="SSF52058">
    <property type="entry name" value="L domain-like"/>
    <property type="match status" value="1"/>
</dbReference>